<accession>A0A1H5TKX8</accession>
<evidence type="ECO:0000256" key="4">
    <source>
        <dbReference type="ARBA" id="ARBA00017522"/>
    </source>
</evidence>
<dbReference type="OrthoDB" id="9791248at2"/>
<dbReference type="GO" id="GO:0005886">
    <property type="term" value="C:plasma membrane"/>
    <property type="evidence" value="ECO:0007669"/>
    <property type="project" value="UniProtKB-SubCell"/>
</dbReference>
<dbReference type="InterPro" id="IPR006419">
    <property type="entry name" value="NMN_transpt_PnuC"/>
</dbReference>
<keyword evidence="5" id="KW-0813">Transport</keyword>
<dbReference type="AlphaFoldDB" id="A0A1H5TKX8"/>
<dbReference type="PANTHER" id="PTHR36122">
    <property type="entry name" value="NICOTINAMIDE RIBOSIDE TRANSPORTER PNUC"/>
    <property type="match status" value="1"/>
</dbReference>
<comment type="subcellular location">
    <subcellularLocation>
        <location evidence="2">Cell membrane</location>
        <topology evidence="2">Multi-pass membrane protein</topology>
    </subcellularLocation>
</comment>
<protein>
    <recommendedName>
        <fullName evidence="4">Nicotinamide riboside transporter PnuC</fullName>
    </recommendedName>
</protein>
<keyword evidence="12" id="KW-1185">Reference proteome</keyword>
<dbReference type="Proteomes" id="UP000236738">
    <property type="component" value="Unassembled WGS sequence"/>
</dbReference>
<feature type="transmembrane region" description="Helical" evidence="10">
    <location>
        <begin position="42"/>
        <end position="61"/>
    </location>
</feature>
<evidence type="ECO:0000256" key="2">
    <source>
        <dbReference type="ARBA" id="ARBA00004651"/>
    </source>
</evidence>
<feature type="transmembrane region" description="Helical" evidence="10">
    <location>
        <begin position="173"/>
        <end position="190"/>
    </location>
</feature>
<organism evidence="11 12">
    <name type="scientific">Halpernia humi</name>
    <dbReference type="NCBI Taxonomy" id="493375"/>
    <lineage>
        <taxon>Bacteria</taxon>
        <taxon>Pseudomonadati</taxon>
        <taxon>Bacteroidota</taxon>
        <taxon>Flavobacteriia</taxon>
        <taxon>Flavobacteriales</taxon>
        <taxon>Weeksellaceae</taxon>
        <taxon>Chryseobacterium group</taxon>
        <taxon>Halpernia</taxon>
    </lineage>
</organism>
<evidence type="ECO:0000256" key="1">
    <source>
        <dbReference type="ARBA" id="ARBA00002672"/>
    </source>
</evidence>
<keyword evidence="6" id="KW-1003">Cell membrane</keyword>
<reference evidence="12" key="1">
    <citation type="submission" date="2016-10" db="EMBL/GenBank/DDBJ databases">
        <authorList>
            <person name="Varghese N."/>
            <person name="Submissions S."/>
        </authorList>
    </citation>
    <scope>NUCLEOTIDE SEQUENCE [LARGE SCALE GENOMIC DNA]</scope>
    <source>
        <strain evidence="12">DSM 21580</strain>
    </source>
</reference>
<evidence type="ECO:0000256" key="6">
    <source>
        <dbReference type="ARBA" id="ARBA00022475"/>
    </source>
</evidence>
<feature type="transmembrane region" description="Helical" evidence="10">
    <location>
        <begin position="106"/>
        <end position="124"/>
    </location>
</feature>
<sequence>MNFYDLFLKPYETYTHFQIFLESTGATFGILSVYFSVKKNIWVYPTGIISTAIYIYIMFQAGYLGDMMINFYYTVMSIYGWVLWSENSKDHIHIEVEKADKKTWQYSFLLFVISMGLVILIYYFKPYIDNRFSMDLISLNLNHMDKGNWMDVFTTSIFLVGMWLMAKRKVENWIFWIVGDLICIPMLIYRGLGITSVQYLIFTIMAVLGYITWKKDLETKAL</sequence>
<feature type="transmembrane region" description="Helical" evidence="10">
    <location>
        <begin position="15"/>
        <end position="35"/>
    </location>
</feature>
<keyword evidence="8 10" id="KW-1133">Transmembrane helix</keyword>
<evidence type="ECO:0000256" key="10">
    <source>
        <dbReference type="SAM" id="Phobius"/>
    </source>
</evidence>
<evidence type="ECO:0000256" key="9">
    <source>
        <dbReference type="ARBA" id="ARBA00023136"/>
    </source>
</evidence>
<name>A0A1H5TKX8_9FLAO</name>
<gene>
    <name evidence="11" type="ORF">SAMN05421847_0507</name>
</gene>
<keyword evidence="9 10" id="KW-0472">Membrane</keyword>
<evidence type="ECO:0000313" key="11">
    <source>
        <dbReference type="EMBL" id="SEF63449.1"/>
    </source>
</evidence>
<dbReference type="Pfam" id="PF04973">
    <property type="entry name" value="NMN_transporter"/>
    <property type="match status" value="1"/>
</dbReference>
<comment type="function">
    <text evidence="1">Required for nicotinamide riboside transport across the inner membrane.</text>
</comment>
<evidence type="ECO:0000256" key="5">
    <source>
        <dbReference type="ARBA" id="ARBA00022448"/>
    </source>
</evidence>
<proteinExistence type="inferred from homology"/>
<dbReference type="EMBL" id="FNUS01000001">
    <property type="protein sequence ID" value="SEF63449.1"/>
    <property type="molecule type" value="Genomic_DNA"/>
</dbReference>
<feature type="transmembrane region" description="Helical" evidence="10">
    <location>
        <begin position="149"/>
        <end position="166"/>
    </location>
</feature>
<dbReference type="GO" id="GO:0034257">
    <property type="term" value="F:nicotinamide riboside transmembrane transporter activity"/>
    <property type="evidence" value="ECO:0007669"/>
    <property type="project" value="InterPro"/>
</dbReference>
<evidence type="ECO:0000256" key="8">
    <source>
        <dbReference type="ARBA" id="ARBA00022989"/>
    </source>
</evidence>
<dbReference type="NCBIfam" id="TIGR01528">
    <property type="entry name" value="NMN_trans_PnuC"/>
    <property type="match status" value="1"/>
</dbReference>
<evidence type="ECO:0000256" key="3">
    <source>
        <dbReference type="ARBA" id="ARBA00006669"/>
    </source>
</evidence>
<comment type="similarity">
    <text evidence="3">Belongs to the nicotinamide ribonucleoside (NR) uptake permease (TC 4.B.1) family.</text>
</comment>
<keyword evidence="7 10" id="KW-0812">Transmembrane</keyword>
<evidence type="ECO:0000256" key="7">
    <source>
        <dbReference type="ARBA" id="ARBA00022692"/>
    </source>
</evidence>
<feature type="transmembrane region" description="Helical" evidence="10">
    <location>
        <begin position="67"/>
        <end position="85"/>
    </location>
</feature>
<dbReference type="RefSeq" id="WP_103912528.1">
    <property type="nucleotide sequence ID" value="NZ_FNUS01000001.1"/>
</dbReference>
<dbReference type="PANTHER" id="PTHR36122:SF2">
    <property type="entry name" value="NICOTINAMIDE RIBOSIDE TRANSPORTER PNUC"/>
    <property type="match status" value="1"/>
</dbReference>
<feature type="transmembrane region" description="Helical" evidence="10">
    <location>
        <begin position="196"/>
        <end position="213"/>
    </location>
</feature>
<evidence type="ECO:0000313" key="12">
    <source>
        <dbReference type="Proteomes" id="UP000236738"/>
    </source>
</evidence>